<dbReference type="eggNOG" id="COG1670">
    <property type="taxonomic scope" value="Bacteria"/>
</dbReference>
<dbReference type="SUPFAM" id="SSF55729">
    <property type="entry name" value="Acyl-CoA N-acyltransferases (Nat)"/>
    <property type="match status" value="1"/>
</dbReference>
<evidence type="ECO:0000256" key="3">
    <source>
        <dbReference type="ARBA" id="ARBA00038502"/>
    </source>
</evidence>
<dbReference type="PANTHER" id="PTHR43792">
    <property type="entry name" value="GNAT FAMILY, PUTATIVE (AFU_ORTHOLOGUE AFUA_3G00765)-RELATED-RELATED"/>
    <property type="match status" value="1"/>
</dbReference>
<evidence type="ECO:0000256" key="1">
    <source>
        <dbReference type="ARBA" id="ARBA00022679"/>
    </source>
</evidence>
<comment type="similarity">
    <text evidence="3">Belongs to the acetyltransferase family. RimJ subfamily.</text>
</comment>
<keyword evidence="2 5" id="KW-0012">Acyltransferase</keyword>
<name>N6WEN8_9ACTO</name>
<dbReference type="RefSeq" id="WP_005962294.1">
    <property type="nucleotide sequence ID" value="NZ_CP040505.1"/>
</dbReference>
<dbReference type="EC" id="2.3.1.128" evidence="5"/>
<dbReference type="GO" id="GO:0005737">
    <property type="term" value="C:cytoplasm"/>
    <property type="evidence" value="ECO:0007669"/>
    <property type="project" value="TreeGrafter"/>
</dbReference>
<evidence type="ECO:0000313" key="5">
    <source>
        <dbReference type="EMBL" id="ENO18694.1"/>
    </source>
</evidence>
<protein>
    <submittedName>
        <fullName evidence="5">Ribosomal-protein-alanine N-acetyltransferase</fullName>
        <ecNumber evidence="5">2.3.1.128</ecNumber>
    </submittedName>
</protein>
<dbReference type="Proteomes" id="UP000013015">
    <property type="component" value="Unassembled WGS sequence"/>
</dbReference>
<dbReference type="Gene3D" id="3.40.630.30">
    <property type="match status" value="1"/>
</dbReference>
<evidence type="ECO:0000259" key="4">
    <source>
        <dbReference type="PROSITE" id="PS51186"/>
    </source>
</evidence>
<organism evidence="5 6">
    <name type="scientific">Schaalia cardiffensis F0333</name>
    <dbReference type="NCBI Taxonomy" id="888050"/>
    <lineage>
        <taxon>Bacteria</taxon>
        <taxon>Bacillati</taxon>
        <taxon>Actinomycetota</taxon>
        <taxon>Actinomycetes</taxon>
        <taxon>Actinomycetales</taxon>
        <taxon>Actinomycetaceae</taxon>
        <taxon>Schaalia</taxon>
    </lineage>
</organism>
<dbReference type="AlphaFoldDB" id="N6WEN8"/>
<dbReference type="HOGENOM" id="CLU_013985_40_0_11"/>
<dbReference type="InterPro" id="IPR016181">
    <property type="entry name" value="Acyl_CoA_acyltransferase"/>
</dbReference>
<dbReference type="Pfam" id="PF13302">
    <property type="entry name" value="Acetyltransf_3"/>
    <property type="match status" value="1"/>
</dbReference>
<evidence type="ECO:0000256" key="2">
    <source>
        <dbReference type="ARBA" id="ARBA00023315"/>
    </source>
</evidence>
<proteinExistence type="inferred from homology"/>
<dbReference type="InterPro" id="IPR000182">
    <property type="entry name" value="GNAT_dom"/>
</dbReference>
<comment type="caution">
    <text evidence="5">The sequence shown here is derived from an EMBL/GenBank/DDBJ whole genome shotgun (WGS) entry which is preliminary data.</text>
</comment>
<dbReference type="OrthoDB" id="5242221at2"/>
<dbReference type="InterPro" id="IPR051531">
    <property type="entry name" value="N-acetyltransferase"/>
</dbReference>
<feature type="domain" description="N-acetyltransferase" evidence="4">
    <location>
        <begin position="87"/>
        <end position="245"/>
    </location>
</feature>
<evidence type="ECO:0000313" key="6">
    <source>
        <dbReference type="Proteomes" id="UP000013015"/>
    </source>
</evidence>
<dbReference type="EMBL" id="AQHZ01000009">
    <property type="protein sequence ID" value="ENO18694.1"/>
    <property type="molecule type" value="Genomic_DNA"/>
</dbReference>
<gene>
    <name evidence="5" type="primary">rimJ</name>
    <name evidence="5" type="ORF">HMPREF9004_0565</name>
</gene>
<keyword evidence="6" id="KW-1185">Reference proteome</keyword>
<dbReference type="PATRIC" id="fig|888050.3.peg.541"/>
<dbReference type="PROSITE" id="PS51186">
    <property type="entry name" value="GNAT"/>
    <property type="match status" value="1"/>
</dbReference>
<accession>N6WEN8</accession>
<dbReference type="GO" id="GO:0008999">
    <property type="term" value="F:protein-N-terminal-alanine acetyltransferase activity"/>
    <property type="evidence" value="ECO:0007669"/>
    <property type="project" value="TreeGrafter"/>
</dbReference>
<keyword evidence="1 5" id="KW-0808">Transferase</keyword>
<sequence>MKLDFFLRPFARVWGRPLDALRLEVFDPLGQGLLHAPRPLPPEASEHVDFRLGVVDSRPGVEGAPSSRETRRIDSVLIRPAWGRDHFRIDALRQDNAQWLRRWEASMPPESDEPIPDLGEYARRIDREQKRGRALILACEVDGVLAGQFSVSNVVWGAMSQGMLGYWLARDFVGRGLGALGSAMVIDLVIGELGLHRVEVDVCPENERSLGVCRRLGLREEGLRPRFMHINGAWADHLCFSIDRESLPEGGLVRSRILAEDD</sequence>
<reference evidence="5 6" key="1">
    <citation type="submission" date="2013-03" db="EMBL/GenBank/DDBJ databases">
        <title>Reference genome for the Human Microbiome Project.</title>
        <authorList>
            <person name="Aqrawi P."/>
            <person name="Ayvaz T."/>
            <person name="Bess C."/>
            <person name="Blankenburg K."/>
            <person name="Coyle M."/>
            <person name="Deng J."/>
            <person name="Forbes L."/>
            <person name="Fowler G."/>
            <person name="Francisco L."/>
            <person name="Fu Q."/>
            <person name="Gibbs R."/>
            <person name="Gross S."/>
            <person name="Gubbala S."/>
            <person name="Hale W."/>
            <person name="Hemphill L."/>
            <person name="Highlander S."/>
            <person name="Hirani K."/>
            <person name="Jackson L."/>
            <person name="Jakkamsetti A."/>
            <person name="Javaid M."/>
            <person name="Jayaseelan J.C."/>
            <person name="Jiang H."/>
            <person name="Joshi V."/>
            <person name="Korchina V."/>
            <person name="Kovar C."/>
            <person name="Lara F."/>
            <person name="Lee S."/>
            <person name="Liu Y."/>
            <person name="Mata R."/>
            <person name="Mathew T."/>
            <person name="Munidasa M."/>
            <person name="Muzny D."/>
            <person name="Nazareth L."/>
            <person name="Ngo R."/>
            <person name="Nguyen L."/>
            <person name="Nguyen N."/>
            <person name="Okwuonu G."/>
            <person name="Ongeri F."/>
            <person name="Palculict T."/>
            <person name="Patil S."/>
            <person name="Petrosino J."/>
            <person name="Pham C."/>
            <person name="Pham P."/>
            <person name="Pu L.-L."/>
            <person name="Qin X."/>
            <person name="Qu J."/>
            <person name="Reid J."/>
            <person name="Ross M."/>
            <person name="Ruth R."/>
            <person name="Saada N."/>
            <person name="San Lucas F."/>
            <person name="Santibanez J."/>
            <person name="Shang Y."/>
            <person name="Simmons D."/>
            <person name="Song X.-Z."/>
            <person name="Tang L.-Y."/>
            <person name="Thornton R."/>
            <person name="Warren J."/>
            <person name="Weissenberger G."/>
            <person name="Wilczek-Boney K."/>
            <person name="Worley K."/>
            <person name="Youmans B."/>
            <person name="Zhang J."/>
            <person name="Zhang L."/>
            <person name="Zhao Z."/>
            <person name="Zhou C."/>
            <person name="Zhu D."/>
            <person name="Zhu Y."/>
        </authorList>
    </citation>
    <scope>NUCLEOTIDE SEQUENCE [LARGE SCALE GENOMIC DNA]</scope>
    <source>
        <strain evidence="5 6">F0333</strain>
    </source>
</reference>
<dbReference type="PANTHER" id="PTHR43792:SF8">
    <property type="entry name" value="[RIBOSOMAL PROTEIN US5]-ALANINE N-ACETYLTRANSFERASE"/>
    <property type="match status" value="1"/>
</dbReference>
<dbReference type="STRING" id="888050.HMPREF9004_0565"/>